<dbReference type="GO" id="GO:0005886">
    <property type="term" value="C:plasma membrane"/>
    <property type="evidence" value="ECO:0007669"/>
    <property type="project" value="UniProtKB-SubCell"/>
</dbReference>
<evidence type="ECO:0000256" key="7">
    <source>
        <dbReference type="ARBA" id="ARBA00022989"/>
    </source>
</evidence>
<evidence type="ECO:0000256" key="4">
    <source>
        <dbReference type="ARBA" id="ARBA00022741"/>
    </source>
</evidence>
<feature type="transmembrane region" description="Helical" evidence="9">
    <location>
        <begin position="1042"/>
        <end position="1061"/>
    </location>
</feature>
<dbReference type="InterPro" id="IPR001757">
    <property type="entry name" value="P_typ_ATPase"/>
</dbReference>
<dbReference type="AlphaFoldDB" id="A0A3M2S7J4"/>
<dbReference type="EMBL" id="NKUJ01000106">
    <property type="protein sequence ID" value="RMJ13546.1"/>
    <property type="molecule type" value="Genomic_DNA"/>
</dbReference>
<feature type="domain" description="Cation-transporting P-type ATPase N-terminal" evidence="10">
    <location>
        <begin position="92"/>
        <end position="165"/>
    </location>
</feature>
<evidence type="ECO:0000256" key="9">
    <source>
        <dbReference type="SAM" id="Phobius"/>
    </source>
</evidence>
<dbReference type="SUPFAM" id="SSF56784">
    <property type="entry name" value="HAD-like"/>
    <property type="match status" value="1"/>
</dbReference>
<dbReference type="PROSITE" id="PS00154">
    <property type="entry name" value="ATPASE_E1_E2"/>
    <property type="match status" value="1"/>
</dbReference>
<dbReference type="Gene3D" id="2.70.150.10">
    <property type="entry name" value="Calcium-transporting ATPase, cytoplasmic transduction domain A"/>
    <property type="match status" value="1"/>
</dbReference>
<evidence type="ECO:0000256" key="5">
    <source>
        <dbReference type="ARBA" id="ARBA00022840"/>
    </source>
</evidence>
<comment type="caution">
    <text evidence="11">The sequence shown here is derived from an EMBL/GenBank/DDBJ whole genome shotgun (WGS) entry which is preliminary data.</text>
</comment>
<feature type="transmembrane region" description="Helical" evidence="9">
    <location>
        <begin position="871"/>
        <end position="894"/>
    </location>
</feature>
<dbReference type="Pfam" id="PF00122">
    <property type="entry name" value="E1-E2_ATPase"/>
    <property type="match status" value="1"/>
</dbReference>
<keyword evidence="5" id="KW-0067">ATP-binding</keyword>
<feature type="transmembrane region" description="Helical" evidence="9">
    <location>
        <begin position="176"/>
        <end position="195"/>
    </location>
</feature>
<dbReference type="Gene3D" id="1.20.1110.10">
    <property type="entry name" value="Calcium-transporting ATPase, transmembrane domain"/>
    <property type="match status" value="1"/>
</dbReference>
<dbReference type="GO" id="GO:1990573">
    <property type="term" value="P:potassium ion import across plasma membrane"/>
    <property type="evidence" value="ECO:0007669"/>
    <property type="project" value="TreeGrafter"/>
</dbReference>
<dbReference type="SUPFAM" id="SSF81665">
    <property type="entry name" value="Calcium ATPase, transmembrane domain M"/>
    <property type="match status" value="1"/>
</dbReference>
<dbReference type="GO" id="GO:0030007">
    <property type="term" value="P:intracellular potassium ion homeostasis"/>
    <property type="evidence" value="ECO:0007669"/>
    <property type="project" value="TreeGrafter"/>
</dbReference>
<dbReference type="InterPro" id="IPR008250">
    <property type="entry name" value="ATPase_P-typ_transduc_dom_A_sf"/>
</dbReference>
<name>A0A3M2S7J4_9HYPO</name>
<dbReference type="GO" id="GO:0036376">
    <property type="term" value="P:sodium ion export across plasma membrane"/>
    <property type="evidence" value="ECO:0007669"/>
    <property type="project" value="TreeGrafter"/>
</dbReference>
<dbReference type="InterPro" id="IPR004014">
    <property type="entry name" value="ATPase_P-typ_cation-transptr_N"/>
</dbReference>
<organism evidence="11 12">
    <name type="scientific">Fusarium kuroshium</name>
    <dbReference type="NCBI Taxonomy" id="2010991"/>
    <lineage>
        <taxon>Eukaryota</taxon>
        <taxon>Fungi</taxon>
        <taxon>Dikarya</taxon>
        <taxon>Ascomycota</taxon>
        <taxon>Pezizomycotina</taxon>
        <taxon>Sordariomycetes</taxon>
        <taxon>Hypocreomycetidae</taxon>
        <taxon>Hypocreales</taxon>
        <taxon>Nectriaceae</taxon>
        <taxon>Fusarium</taxon>
        <taxon>Fusarium solani species complex</taxon>
    </lineage>
</organism>
<keyword evidence="12" id="KW-1185">Reference proteome</keyword>
<feature type="transmembrane region" description="Helical" evidence="9">
    <location>
        <begin position="1004"/>
        <end position="1021"/>
    </location>
</feature>
<dbReference type="InterPro" id="IPR006068">
    <property type="entry name" value="ATPase_P-typ_cation-transptr_C"/>
</dbReference>
<dbReference type="Gene3D" id="3.40.50.1000">
    <property type="entry name" value="HAD superfamily/HAD-like"/>
    <property type="match status" value="1"/>
</dbReference>
<dbReference type="SUPFAM" id="SSF81660">
    <property type="entry name" value="Metal cation-transporting ATPase, ATP-binding domain N"/>
    <property type="match status" value="1"/>
</dbReference>
<dbReference type="Proteomes" id="UP000277212">
    <property type="component" value="Unassembled WGS sequence"/>
</dbReference>
<evidence type="ECO:0000313" key="12">
    <source>
        <dbReference type="Proteomes" id="UP000277212"/>
    </source>
</evidence>
<dbReference type="SUPFAM" id="SSF81653">
    <property type="entry name" value="Calcium ATPase, transduction domain A"/>
    <property type="match status" value="1"/>
</dbReference>
<evidence type="ECO:0000256" key="8">
    <source>
        <dbReference type="ARBA" id="ARBA00023136"/>
    </source>
</evidence>
<keyword evidence="8 9" id="KW-0472">Membrane</keyword>
<dbReference type="FunFam" id="3.40.1110.10:FF:000114">
    <property type="entry name" value="H /K ATPase alpha subunit, putative"/>
    <property type="match status" value="1"/>
</dbReference>
<dbReference type="SMART" id="SM00831">
    <property type="entry name" value="Cation_ATPase_N"/>
    <property type="match status" value="1"/>
</dbReference>
<feature type="transmembrane region" description="Helical" evidence="9">
    <location>
        <begin position="374"/>
        <end position="400"/>
    </location>
</feature>
<dbReference type="Pfam" id="PF13246">
    <property type="entry name" value="Cation_ATPase"/>
    <property type="match status" value="1"/>
</dbReference>
<feature type="transmembrane region" description="Helical" evidence="9">
    <location>
        <begin position="941"/>
        <end position="968"/>
    </location>
</feature>
<dbReference type="FunFam" id="3.40.50.1000:FF:000001">
    <property type="entry name" value="Phospholipid-transporting ATPase IC"/>
    <property type="match status" value="1"/>
</dbReference>
<dbReference type="GO" id="GO:0005524">
    <property type="term" value="F:ATP binding"/>
    <property type="evidence" value="ECO:0007669"/>
    <property type="project" value="UniProtKB-KW"/>
</dbReference>
<evidence type="ECO:0000256" key="6">
    <source>
        <dbReference type="ARBA" id="ARBA00022967"/>
    </source>
</evidence>
<dbReference type="SFLD" id="SFLDG00002">
    <property type="entry name" value="C1.7:_P-type_atpase_like"/>
    <property type="match status" value="1"/>
</dbReference>
<sequence length="1112" mass="123174">MADPDIKHPHPERIHWVDDEEAATKARPPVKRGLSTESMGIRSIRSRRGSVDASAVLPIQYRAVSMDIEDYNQKTSLVKTKNEAAADLAKLEWHTNNVDEVIRRLGSSLIEGLSPEQVERRVGRYGKNAPSPAPTHNTKKIVGYFFKGFGTVLFVAAILVFIAWRPLGKPPAPANLALAIVLLAVFFIQAAFNMWQDWSSSRVMNSIKNLLPEHCLVIRDGQQVTLFADQLVPGDILLIKAGNKLPADVRFIKVSSDLKIDRSILTGESVPIHGTVNSTDDNYLETKNIGLQGTHCISGTCTGLVVATGDNTVFGRIAKLTNEPKKGLTTLEREVLNFVLIICSIMALMIILVVVLWATWLRKEYPDWISVPNLIISCVSVAVAFIPEGLPVALTASMTISANMMRKNKILCKSLKTVETLGSVSVICSDKTGTLTQNKMIVTECAIGDKRMLADQARDVMVLNQHTSPKNNSMSQLRAVAGLCNAGSFDAATMRLPLHERVIHGDATDQAILRFSEGLGEVSELRRCWKVKYELAFNSKNKYMIKAFCLTHPDGLSLALPSDIGSIFAPGDVLLTIKGAPEILLHRVSSYVNPSGVCVHLDDAKRKSIEMIKDDWASQGRRVLLLARKSISSSVFPPSMSETALESEMYNQALTGLTLVGLVGIVDPPRPEIPDVVDTLRTAGIRIFMASCWHQMKAISANKRQVTGDFALTAQAIAQECGIITSQNIDTVEALHRTVTIDPSLRALELDFGADGPREAIVLSGSELITLNEGQWDQLAEYREIVFARTTPEHKLRIVREFQARNQIVGMTGDGVNDAPSLRAADVGIALGSGSDIAIEAADMVLLDTFASVVEALRYGRMMFDNLKKTVAYLLPAGSFSEFWPVMTNVAFGIPQILSSFLMIIICLFTDAIAAIALAYEAPEADVLLRKPRVPGKNRLVDWQLILQAYGLVGFMETAASFAMSYWYLQRKGIPFSDIWFSFGKLPDTIDPDYYQARLNEASSIYFVNLVVMQWFNLLAVRTRRLSIFQHPPLFNKNTQNWYLFPAMLFALVMAFFWLYPKEFQNVLDTAEVPVEHWFLPMAFGVGLILVDEARKYCVRTYPKGILARMAW</sequence>
<dbReference type="STRING" id="2010991.A0A3M2S7J4"/>
<dbReference type="InterPro" id="IPR044492">
    <property type="entry name" value="P_typ_ATPase_HD_dom"/>
</dbReference>
<dbReference type="GO" id="GO:0006883">
    <property type="term" value="P:intracellular sodium ion homeostasis"/>
    <property type="evidence" value="ECO:0007669"/>
    <property type="project" value="TreeGrafter"/>
</dbReference>
<dbReference type="InterPro" id="IPR018303">
    <property type="entry name" value="ATPase_P-typ_P_site"/>
</dbReference>
<feature type="transmembrane region" description="Helical" evidence="9">
    <location>
        <begin position="335"/>
        <end position="362"/>
    </location>
</feature>
<evidence type="ECO:0000256" key="3">
    <source>
        <dbReference type="ARBA" id="ARBA00022692"/>
    </source>
</evidence>
<evidence type="ECO:0000313" key="11">
    <source>
        <dbReference type="EMBL" id="RMJ13546.1"/>
    </source>
</evidence>
<feature type="transmembrane region" description="Helical" evidence="9">
    <location>
        <begin position="144"/>
        <end position="164"/>
    </location>
</feature>
<dbReference type="GO" id="GO:1902600">
    <property type="term" value="P:proton transmembrane transport"/>
    <property type="evidence" value="ECO:0007669"/>
    <property type="project" value="TreeGrafter"/>
</dbReference>
<feature type="transmembrane region" description="Helical" evidence="9">
    <location>
        <begin position="900"/>
        <end position="920"/>
    </location>
</feature>
<reference evidence="11 12" key="1">
    <citation type="submission" date="2017-06" db="EMBL/GenBank/DDBJ databases">
        <title>Comparative genomic analysis of Ambrosia Fusariam Clade fungi.</title>
        <authorList>
            <person name="Stajich J.E."/>
            <person name="Carrillo J."/>
            <person name="Kijimoto T."/>
            <person name="Eskalen A."/>
            <person name="O'Donnell K."/>
            <person name="Kasson M."/>
        </authorList>
    </citation>
    <scope>NUCLEOTIDE SEQUENCE [LARGE SCALE GENOMIC DNA]</scope>
    <source>
        <strain evidence="11">UCR3666</strain>
    </source>
</reference>
<comment type="subcellular location">
    <subcellularLocation>
        <location evidence="1">Cell membrane</location>
        <topology evidence="1">Multi-pass membrane protein</topology>
    </subcellularLocation>
</comment>
<dbReference type="Gene3D" id="3.40.1110.10">
    <property type="entry name" value="Calcium-transporting ATPase, cytoplasmic domain N"/>
    <property type="match status" value="1"/>
</dbReference>
<dbReference type="PRINTS" id="PR00121">
    <property type="entry name" value="NAKATPASE"/>
</dbReference>
<keyword evidence="3 9" id="KW-0812">Transmembrane</keyword>
<evidence type="ECO:0000259" key="10">
    <source>
        <dbReference type="SMART" id="SM00831"/>
    </source>
</evidence>
<feature type="transmembrane region" description="Helical" evidence="9">
    <location>
        <begin position="1073"/>
        <end position="1091"/>
    </location>
</feature>
<evidence type="ECO:0000256" key="1">
    <source>
        <dbReference type="ARBA" id="ARBA00004651"/>
    </source>
</evidence>
<dbReference type="NCBIfam" id="TIGR01494">
    <property type="entry name" value="ATPase_P-type"/>
    <property type="match status" value="2"/>
</dbReference>
<dbReference type="InterPro" id="IPR050510">
    <property type="entry name" value="Cation_transp_ATPase_P-type"/>
</dbReference>
<dbReference type="InterPro" id="IPR023214">
    <property type="entry name" value="HAD_sf"/>
</dbReference>
<dbReference type="GO" id="GO:0016887">
    <property type="term" value="F:ATP hydrolysis activity"/>
    <property type="evidence" value="ECO:0007669"/>
    <property type="project" value="InterPro"/>
</dbReference>
<dbReference type="Pfam" id="PF00690">
    <property type="entry name" value="Cation_ATPase_N"/>
    <property type="match status" value="1"/>
</dbReference>
<dbReference type="SFLD" id="SFLDS00003">
    <property type="entry name" value="Haloacid_Dehalogenase"/>
    <property type="match status" value="1"/>
</dbReference>
<dbReference type="InterPro" id="IPR023298">
    <property type="entry name" value="ATPase_P-typ_TM_dom_sf"/>
</dbReference>
<proteinExistence type="predicted"/>
<dbReference type="OrthoDB" id="158672at2759"/>
<dbReference type="PANTHER" id="PTHR43294:SF21">
    <property type="entry name" value="CATION TRANSPORTING ATPASE"/>
    <property type="match status" value="1"/>
</dbReference>
<dbReference type="GO" id="GO:0005391">
    <property type="term" value="F:P-type sodium:potassium-exchanging transporter activity"/>
    <property type="evidence" value="ECO:0007669"/>
    <property type="project" value="TreeGrafter"/>
</dbReference>
<keyword evidence="6" id="KW-1278">Translocase</keyword>
<gene>
    <name evidence="11" type="ORF">CDV36_006810</name>
</gene>
<dbReference type="InterPro" id="IPR036412">
    <property type="entry name" value="HAD-like_sf"/>
</dbReference>
<evidence type="ECO:0000256" key="2">
    <source>
        <dbReference type="ARBA" id="ARBA00022475"/>
    </source>
</evidence>
<keyword evidence="2" id="KW-1003">Cell membrane</keyword>
<keyword evidence="4" id="KW-0547">Nucleotide-binding</keyword>
<dbReference type="PANTHER" id="PTHR43294">
    <property type="entry name" value="SODIUM/POTASSIUM-TRANSPORTING ATPASE SUBUNIT ALPHA"/>
    <property type="match status" value="1"/>
</dbReference>
<dbReference type="PRINTS" id="PR00119">
    <property type="entry name" value="CATATPASE"/>
</dbReference>
<dbReference type="InterPro" id="IPR023299">
    <property type="entry name" value="ATPase_P-typ_cyto_dom_N"/>
</dbReference>
<protein>
    <recommendedName>
        <fullName evidence="10">Cation-transporting P-type ATPase N-terminal domain-containing protein</fullName>
    </recommendedName>
</protein>
<accession>A0A3M2S7J4</accession>
<dbReference type="InterPro" id="IPR059000">
    <property type="entry name" value="ATPase_P-type_domA"/>
</dbReference>
<dbReference type="Pfam" id="PF00689">
    <property type="entry name" value="Cation_ATPase_C"/>
    <property type="match status" value="1"/>
</dbReference>
<dbReference type="SFLD" id="SFLDF00027">
    <property type="entry name" value="p-type_atpase"/>
    <property type="match status" value="1"/>
</dbReference>
<keyword evidence="7 9" id="KW-1133">Transmembrane helix</keyword>